<evidence type="ECO:0000313" key="1">
    <source>
        <dbReference type="EMBL" id="OGF62046.1"/>
    </source>
</evidence>
<dbReference type="AlphaFoldDB" id="A0A1F5VF51"/>
<protein>
    <submittedName>
        <fullName evidence="1">Uncharacterized protein</fullName>
    </submittedName>
</protein>
<organism evidence="1 2">
    <name type="scientific">Candidatus Giovannonibacteria bacterium RIFCSPHIGHO2_01_FULL_45_23</name>
    <dbReference type="NCBI Taxonomy" id="1798325"/>
    <lineage>
        <taxon>Bacteria</taxon>
        <taxon>Candidatus Giovannoniibacteriota</taxon>
    </lineage>
</organism>
<dbReference type="EMBL" id="MFHD01000023">
    <property type="protein sequence ID" value="OGF62046.1"/>
    <property type="molecule type" value="Genomic_DNA"/>
</dbReference>
<accession>A0A1F5VF51</accession>
<reference evidence="1 2" key="1">
    <citation type="journal article" date="2016" name="Nat. Commun.">
        <title>Thousands of microbial genomes shed light on interconnected biogeochemical processes in an aquifer system.</title>
        <authorList>
            <person name="Anantharaman K."/>
            <person name="Brown C.T."/>
            <person name="Hug L.A."/>
            <person name="Sharon I."/>
            <person name="Castelle C.J."/>
            <person name="Probst A.J."/>
            <person name="Thomas B.C."/>
            <person name="Singh A."/>
            <person name="Wilkins M.J."/>
            <person name="Karaoz U."/>
            <person name="Brodie E.L."/>
            <person name="Williams K.H."/>
            <person name="Hubbard S.S."/>
            <person name="Banfield J.F."/>
        </authorList>
    </citation>
    <scope>NUCLEOTIDE SEQUENCE [LARGE SCALE GENOMIC DNA]</scope>
</reference>
<gene>
    <name evidence="1" type="ORF">A2834_01830</name>
</gene>
<name>A0A1F5VF51_9BACT</name>
<evidence type="ECO:0000313" key="2">
    <source>
        <dbReference type="Proteomes" id="UP000179251"/>
    </source>
</evidence>
<proteinExistence type="predicted"/>
<dbReference type="STRING" id="1798325.A2834_01830"/>
<sequence length="187" mass="21594">MIVKNFKVHIGALNKIDLSSPSSRKKLFESVRVERSTEALGLLWRLYFGSYFGEEFDEKELKLMREFLAEEAATAFFTFPYDRVEDAVGIIMSYASQPPSICLLDRMIDALGPEGKCDEFWARASIIRCLQRFLLRHPDLFELSDVERRIARAIATDFPGRNISALEILLQNLKERYEFAQSQSEPE</sequence>
<comment type="caution">
    <text evidence="1">The sequence shown here is derived from an EMBL/GenBank/DDBJ whole genome shotgun (WGS) entry which is preliminary data.</text>
</comment>
<dbReference type="Proteomes" id="UP000179251">
    <property type="component" value="Unassembled WGS sequence"/>
</dbReference>